<evidence type="ECO:0000256" key="1">
    <source>
        <dbReference type="ARBA" id="ARBA00005775"/>
    </source>
</evidence>
<dbReference type="Pfam" id="PF02854">
    <property type="entry name" value="MIF4G"/>
    <property type="match status" value="1"/>
</dbReference>
<dbReference type="GO" id="GO:0003743">
    <property type="term" value="F:translation initiation factor activity"/>
    <property type="evidence" value="ECO:0007669"/>
    <property type="project" value="UniProtKB-KW"/>
</dbReference>
<evidence type="ECO:0000256" key="4">
    <source>
        <dbReference type="SAM" id="MobiDB-lite"/>
    </source>
</evidence>
<comment type="similarity">
    <text evidence="1">Belongs to the eukaryotic initiation factor 4G family.</text>
</comment>
<dbReference type="InterPro" id="IPR003890">
    <property type="entry name" value="MIF4G-like_typ-3"/>
</dbReference>
<dbReference type="GO" id="GO:0016281">
    <property type="term" value="C:eukaryotic translation initiation factor 4F complex"/>
    <property type="evidence" value="ECO:0007669"/>
    <property type="project" value="TreeGrafter"/>
</dbReference>
<feature type="chain" id="PRO_5007541867" evidence="5">
    <location>
        <begin position="17"/>
        <end position="358"/>
    </location>
</feature>
<keyword evidence="3" id="KW-0648">Protein biosynthesis</keyword>
<dbReference type="PANTHER" id="PTHR23253:SF9">
    <property type="entry name" value="EUKARYOTIC TRANSLATION INITIATION FACTOR 4 GAMMA 2"/>
    <property type="match status" value="1"/>
</dbReference>
<evidence type="ECO:0000259" key="6">
    <source>
        <dbReference type="SMART" id="SM00543"/>
    </source>
</evidence>
<dbReference type="PANTHER" id="PTHR23253">
    <property type="entry name" value="EUKARYOTIC TRANSLATION INITIATION FACTOR 4 GAMMA"/>
    <property type="match status" value="1"/>
</dbReference>
<sequence>HLFLLVVVTTIVTTEGQRGSGGASQCSGGRDDPAARVTTTASVGSLHRWVPPSSLKRNAVDPEKLQPPSEGRPRQQQQQQQQQHTNRRLDEGHALQVFRKVRGILNKLTPEKFEKLRRELLVVGLDSTHVLKGVILLIFEKALDEPKYSCMYASLCRELCRESPNFDPPESNTFRRLLLTKCQDEFENRRRASEAFEHRESSLTQEEQEQRLLAKHKMLGNIKFIGELGKQGLLQESILHQCIQQLLVASARRSGGRTTPSEVEWQDLECLCQIMVTVGGAWTASEPAPSWTNTSNVCARWLRHRTCPRESASSSRTWWSCARTAGCPDVQTLSTDPERSNRSVRRLHATSGCIFPPG</sequence>
<dbReference type="AlphaFoldDB" id="A0A147BA40"/>
<name>A0A147BA40_9ACAR</name>
<dbReference type="SMART" id="SM00543">
    <property type="entry name" value="MIF4G"/>
    <property type="match status" value="1"/>
</dbReference>
<evidence type="ECO:0000256" key="2">
    <source>
        <dbReference type="ARBA" id="ARBA00022540"/>
    </source>
</evidence>
<feature type="signal peptide" evidence="5">
    <location>
        <begin position="1"/>
        <end position="16"/>
    </location>
</feature>
<feature type="non-terminal residue" evidence="7">
    <location>
        <position position="1"/>
    </location>
</feature>
<evidence type="ECO:0000313" key="7">
    <source>
        <dbReference type="EMBL" id="JAR87637.1"/>
    </source>
</evidence>
<dbReference type="InterPro" id="IPR016024">
    <property type="entry name" value="ARM-type_fold"/>
</dbReference>
<accession>A0A147BA40</accession>
<feature type="domain" description="MIF4G" evidence="6">
    <location>
        <begin position="98"/>
        <end position="351"/>
    </location>
</feature>
<keyword evidence="5" id="KW-0732">Signal</keyword>
<evidence type="ECO:0000256" key="3">
    <source>
        <dbReference type="ARBA" id="ARBA00022917"/>
    </source>
</evidence>
<reference evidence="7" key="1">
    <citation type="submission" date="2016-03" db="EMBL/GenBank/DDBJ databases">
        <title>Gut transcriptome analysis on engorged females of Ornithodoros mimon (Acari: Argasidae) and phylogenetic inferences of soft ticks.</title>
        <authorList>
            <person name="Landulfo G.A."/>
            <person name="Giovanni D."/>
            <person name="Carvalho E."/>
            <person name="Junqueira-de-Azevedo I."/>
            <person name="Patane J."/>
            <person name="Mendoca R."/>
            <person name="Barros-Battesti D."/>
        </authorList>
    </citation>
    <scope>NUCLEOTIDE SEQUENCE</scope>
    <source>
        <strain evidence="7">Females</strain>
        <tissue evidence="7">Gut</tissue>
    </source>
</reference>
<dbReference type="GO" id="GO:0003729">
    <property type="term" value="F:mRNA binding"/>
    <property type="evidence" value="ECO:0007669"/>
    <property type="project" value="TreeGrafter"/>
</dbReference>
<protein>
    <submittedName>
        <fullName evidence="7">Eukaryotic translation initiation factor 4 gamma 2</fullName>
    </submittedName>
</protein>
<dbReference type="Gene3D" id="1.25.40.180">
    <property type="match status" value="1"/>
</dbReference>
<organism evidence="7">
    <name type="scientific">Alectorobius mimon</name>
    <dbReference type="NCBI Taxonomy" id="360319"/>
    <lineage>
        <taxon>Eukaryota</taxon>
        <taxon>Metazoa</taxon>
        <taxon>Ecdysozoa</taxon>
        <taxon>Arthropoda</taxon>
        <taxon>Chelicerata</taxon>
        <taxon>Arachnida</taxon>
        <taxon>Acari</taxon>
        <taxon>Parasitiformes</taxon>
        <taxon>Ixodida</taxon>
        <taxon>Ixodoidea</taxon>
        <taxon>Argasidae</taxon>
        <taxon>Ornithodorinae</taxon>
        <taxon>Alectorobius</taxon>
    </lineage>
</organism>
<dbReference type="EMBL" id="GEIB01000134">
    <property type="protein sequence ID" value="JAR87637.1"/>
    <property type="molecule type" value="Transcribed_RNA"/>
</dbReference>
<keyword evidence="2 7" id="KW-0396">Initiation factor</keyword>
<dbReference type="SUPFAM" id="SSF48371">
    <property type="entry name" value="ARM repeat"/>
    <property type="match status" value="1"/>
</dbReference>
<feature type="region of interest" description="Disordered" evidence="4">
    <location>
        <begin position="16"/>
        <end position="91"/>
    </location>
</feature>
<evidence type="ECO:0000256" key="5">
    <source>
        <dbReference type="SAM" id="SignalP"/>
    </source>
</evidence>
<proteinExistence type="inferred from homology"/>